<dbReference type="EMBL" id="CH902618">
    <property type="protein sequence ID" value="EDV40899.2"/>
    <property type="molecule type" value="Genomic_DNA"/>
</dbReference>
<feature type="compositionally biased region" description="Basic residues" evidence="2">
    <location>
        <begin position="860"/>
        <end position="893"/>
    </location>
</feature>
<feature type="region of interest" description="Disordered" evidence="2">
    <location>
        <begin position="541"/>
        <end position="574"/>
    </location>
</feature>
<dbReference type="FunCoup" id="B3M734">
    <property type="interactions" value="46"/>
</dbReference>
<dbReference type="PANTHER" id="PTHR21656:SF2">
    <property type="entry name" value="MALE-SPECIFIC LETHAL 1 HOMOLOG"/>
    <property type="match status" value="1"/>
</dbReference>
<dbReference type="GO" id="GO:0072487">
    <property type="term" value="C:MSL complex"/>
    <property type="evidence" value="ECO:0007669"/>
    <property type="project" value="InterPro"/>
</dbReference>
<gene>
    <name evidence="3" type="primary">Dana\GF10740</name>
    <name evidence="3" type="synonym">dana_GLEANR_10698</name>
    <name evidence="3" type="ORF">GF10740</name>
</gene>
<dbReference type="AlphaFoldDB" id="B3M734"/>
<evidence type="ECO:0000313" key="3">
    <source>
        <dbReference type="EMBL" id="EDV40899.2"/>
    </source>
</evidence>
<feature type="region of interest" description="Disordered" evidence="2">
    <location>
        <begin position="645"/>
        <end position="700"/>
    </location>
</feature>
<feature type="compositionally biased region" description="Basic and acidic residues" evidence="2">
    <location>
        <begin position="894"/>
        <end position="927"/>
    </location>
</feature>
<feature type="region of interest" description="Disordered" evidence="2">
    <location>
        <begin position="1068"/>
        <end position="1122"/>
    </location>
</feature>
<feature type="compositionally biased region" description="Basic and acidic residues" evidence="2">
    <location>
        <begin position="944"/>
        <end position="974"/>
    </location>
</feature>
<feature type="compositionally biased region" description="Basic and acidic residues" evidence="2">
    <location>
        <begin position="834"/>
        <end position="859"/>
    </location>
</feature>
<feature type="compositionally biased region" description="Basic residues" evidence="2">
    <location>
        <begin position="928"/>
        <end position="943"/>
    </location>
</feature>
<dbReference type="eggNOG" id="ENOG502T80X">
    <property type="taxonomic scope" value="Eukaryota"/>
</dbReference>
<dbReference type="Proteomes" id="UP000007801">
    <property type="component" value="Unassembled WGS sequence"/>
</dbReference>
<proteinExistence type="predicted"/>
<feature type="region of interest" description="Disordered" evidence="2">
    <location>
        <begin position="828"/>
        <end position="1010"/>
    </location>
</feature>
<evidence type="ECO:0000313" key="4">
    <source>
        <dbReference type="Proteomes" id="UP000007801"/>
    </source>
</evidence>
<dbReference type="OrthoDB" id="7673806at2759"/>
<feature type="compositionally biased region" description="Low complexity" evidence="2">
    <location>
        <begin position="562"/>
        <end position="573"/>
    </location>
</feature>
<name>B3M734_DROAN</name>
<feature type="coiled-coil region" evidence="1">
    <location>
        <begin position="763"/>
        <end position="797"/>
    </location>
</feature>
<feature type="region of interest" description="Disordered" evidence="2">
    <location>
        <begin position="1"/>
        <end position="46"/>
    </location>
</feature>
<evidence type="ECO:0000256" key="1">
    <source>
        <dbReference type="SAM" id="Coils"/>
    </source>
</evidence>
<feature type="compositionally biased region" description="Polar residues" evidence="2">
    <location>
        <begin position="651"/>
        <end position="674"/>
    </location>
</feature>
<feature type="compositionally biased region" description="Basic residues" evidence="2">
    <location>
        <begin position="982"/>
        <end position="1006"/>
    </location>
</feature>
<reference evidence="3 4" key="1">
    <citation type="journal article" date="2007" name="Nature">
        <title>Evolution of genes and genomes on the Drosophila phylogeny.</title>
        <authorList>
            <consortium name="Drosophila 12 Genomes Consortium"/>
            <person name="Clark A.G."/>
            <person name="Eisen M.B."/>
            <person name="Smith D.R."/>
            <person name="Bergman C.M."/>
            <person name="Oliver B."/>
            <person name="Markow T.A."/>
            <person name="Kaufman T.C."/>
            <person name="Kellis M."/>
            <person name="Gelbart W."/>
            <person name="Iyer V.N."/>
            <person name="Pollard D.A."/>
            <person name="Sackton T.B."/>
            <person name="Larracuente A.M."/>
            <person name="Singh N.D."/>
            <person name="Abad J.P."/>
            <person name="Abt D.N."/>
            <person name="Adryan B."/>
            <person name="Aguade M."/>
            <person name="Akashi H."/>
            <person name="Anderson W.W."/>
            <person name="Aquadro C.F."/>
            <person name="Ardell D.H."/>
            <person name="Arguello R."/>
            <person name="Artieri C.G."/>
            <person name="Barbash D.A."/>
            <person name="Barker D."/>
            <person name="Barsanti P."/>
            <person name="Batterham P."/>
            <person name="Batzoglou S."/>
            <person name="Begun D."/>
            <person name="Bhutkar A."/>
            <person name="Blanco E."/>
            <person name="Bosak S.A."/>
            <person name="Bradley R.K."/>
            <person name="Brand A.D."/>
            <person name="Brent M.R."/>
            <person name="Brooks A.N."/>
            <person name="Brown R.H."/>
            <person name="Butlin R.K."/>
            <person name="Caggese C."/>
            <person name="Calvi B.R."/>
            <person name="Bernardo de Carvalho A."/>
            <person name="Caspi A."/>
            <person name="Castrezana S."/>
            <person name="Celniker S.E."/>
            <person name="Chang J.L."/>
            <person name="Chapple C."/>
            <person name="Chatterji S."/>
            <person name="Chinwalla A."/>
            <person name="Civetta A."/>
            <person name="Clifton S.W."/>
            <person name="Comeron J.M."/>
            <person name="Costello J.C."/>
            <person name="Coyne J.A."/>
            <person name="Daub J."/>
            <person name="David R.G."/>
            <person name="Delcher A.L."/>
            <person name="Delehaunty K."/>
            <person name="Do C.B."/>
            <person name="Ebling H."/>
            <person name="Edwards K."/>
            <person name="Eickbush T."/>
            <person name="Evans J.D."/>
            <person name="Filipski A."/>
            <person name="Findeiss S."/>
            <person name="Freyhult E."/>
            <person name="Fulton L."/>
            <person name="Fulton R."/>
            <person name="Garcia A.C."/>
            <person name="Gardiner A."/>
            <person name="Garfield D.A."/>
            <person name="Garvin B.E."/>
            <person name="Gibson G."/>
            <person name="Gilbert D."/>
            <person name="Gnerre S."/>
            <person name="Godfrey J."/>
            <person name="Good R."/>
            <person name="Gotea V."/>
            <person name="Gravely B."/>
            <person name="Greenberg A.J."/>
            <person name="Griffiths-Jones S."/>
            <person name="Gross S."/>
            <person name="Guigo R."/>
            <person name="Gustafson E.A."/>
            <person name="Haerty W."/>
            <person name="Hahn M.W."/>
            <person name="Halligan D.L."/>
            <person name="Halpern A.L."/>
            <person name="Halter G.M."/>
            <person name="Han M.V."/>
            <person name="Heger A."/>
            <person name="Hillier L."/>
            <person name="Hinrichs A.S."/>
            <person name="Holmes I."/>
            <person name="Hoskins R.A."/>
            <person name="Hubisz M.J."/>
            <person name="Hultmark D."/>
            <person name="Huntley M.A."/>
            <person name="Jaffe D.B."/>
            <person name="Jagadeeshan S."/>
            <person name="Jeck W.R."/>
            <person name="Johnson J."/>
            <person name="Jones C.D."/>
            <person name="Jordan W.C."/>
            <person name="Karpen G.H."/>
            <person name="Kataoka E."/>
            <person name="Keightley P.D."/>
            <person name="Kheradpour P."/>
            <person name="Kirkness E.F."/>
            <person name="Koerich L.B."/>
            <person name="Kristiansen K."/>
            <person name="Kudrna D."/>
            <person name="Kulathinal R.J."/>
            <person name="Kumar S."/>
            <person name="Kwok R."/>
            <person name="Lander E."/>
            <person name="Langley C.H."/>
            <person name="Lapoint R."/>
            <person name="Lazzaro B.P."/>
            <person name="Lee S.J."/>
            <person name="Levesque L."/>
            <person name="Li R."/>
            <person name="Lin C.F."/>
            <person name="Lin M.F."/>
            <person name="Lindblad-Toh K."/>
            <person name="Llopart A."/>
            <person name="Long M."/>
            <person name="Low L."/>
            <person name="Lozovsky E."/>
            <person name="Lu J."/>
            <person name="Luo M."/>
            <person name="Machado C.A."/>
            <person name="Makalowski W."/>
            <person name="Marzo M."/>
            <person name="Matsuda M."/>
            <person name="Matzkin L."/>
            <person name="McAllister B."/>
            <person name="McBride C.S."/>
            <person name="McKernan B."/>
            <person name="McKernan K."/>
            <person name="Mendez-Lago M."/>
            <person name="Minx P."/>
            <person name="Mollenhauer M.U."/>
            <person name="Montooth K."/>
            <person name="Mount S.M."/>
            <person name="Mu X."/>
            <person name="Myers E."/>
            <person name="Negre B."/>
            <person name="Newfeld S."/>
            <person name="Nielsen R."/>
            <person name="Noor M.A."/>
            <person name="O'Grady P."/>
            <person name="Pachter L."/>
            <person name="Papaceit M."/>
            <person name="Parisi M.J."/>
            <person name="Parisi M."/>
            <person name="Parts L."/>
            <person name="Pedersen J.S."/>
            <person name="Pesole G."/>
            <person name="Phillippy A.M."/>
            <person name="Ponting C.P."/>
            <person name="Pop M."/>
            <person name="Porcelli D."/>
            <person name="Powell J.R."/>
            <person name="Prohaska S."/>
            <person name="Pruitt K."/>
            <person name="Puig M."/>
            <person name="Quesneville H."/>
            <person name="Ram K.R."/>
            <person name="Rand D."/>
            <person name="Rasmussen M.D."/>
            <person name="Reed L.K."/>
            <person name="Reenan R."/>
            <person name="Reily A."/>
            <person name="Remington K.A."/>
            <person name="Rieger T.T."/>
            <person name="Ritchie M.G."/>
            <person name="Robin C."/>
            <person name="Rogers Y.H."/>
            <person name="Rohde C."/>
            <person name="Rozas J."/>
            <person name="Rubenfield M.J."/>
            <person name="Ruiz A."/>
            <person name="Russo S."/>
            <person name="Salzberg S.L."/>
            <person name="Sanchez-Gracia A."/>
            <person name="Saranga D.J."/>
            <person name="Sato H."/>
            <person name="Schaeffer S.W."/>
            <person name="Schatz M.C."/>
            <person name="Schlenke T."/>
            <person name="Schwartz R."/>
            <person name="Segarra C."/>
            <person name="Singh R.S."/>
            <person name="Sirot L."/>
            <person name="Sirota M."/>
            <person name="Sisneros N.B."/>
            <person name="Smith C.D."/>
            <person name="Smith T.F."/>
            <person name="Spieth J."/>
            <person name="Stage D.E."/>
            <person name="Stark A."/>
            <person name="Stephan W."/>
            <person name="Strausberg R.L."/>
            <person name="Strempel S."/>
            <person name="Sturgill D."/>
            <person name="Sutton G."/>
            <person name="Sutton G.G."/>
            <person name="Tao W."/>
            <person name="Teichmann S."/>
            <person name="Tobari Y.N."/>
            <person name="Tomimura Y."/>
            <person name="Tsolas J.M."/>
            <person name="Valente V.L."/>
            <person name="Venter E."/>
            <person name="Venter J.C."/>
            <person name="Vicario S."/>
            <person name="Vieira F.G."/>
            <person name="Vilella A.J."/>
            <person name="Villasante A."/>
            <person name="Walenz B."/>
            <person name="Wang J."/>
            <person name="Wasserman M."/>
            <person name="Watts T."/>
            <person name="Wilson D."/>
            <person name="Wilson R.K."/>
            <person name="Wing R.A."/>
            <person name="Wolfner M.F."/>
            <person name="Wong A."/>
            <person name="Wong G.K."/>
            <person name="Wu C.I."/>
            <person name="Wu G."/>
            <person name="Yamamoto D."/>
            <person name="Yang H.P."/>
            <person name="Yang S.P."/>
            <person name="Yorke J.A."/>
            <person name="Yoshida K."/>
            <person name="Zdobnov E."/>
            <person name="Zhang P."/>
            <person name="Zhang Y."/>
            <person name="Zimin A.V."/>
            <person name="Baldwin J."/>
            <person name="Abdouelleil A."/>
            <person name="Abdulkadir J."/>
            <person name="Abebe A."/>
            <person name="Abera B."/>
            <person name="Abreu J."/>
            <person name="Acer S.C."/>
            <person name="Aftuck L."/>
            <person name="Alexander A."/>
            <person name="An P."/>
            <person name="Anderson E."/>
            <person name="Anderson S."/>
            <person name="Arachi H."/>
            <person name="Azer M."/>
            <person name="Bachantsang P."/>
            <person name="Barry A."/>
            <person name="Bayul T."/>
            <person name="Berlin A."/>
            <person name="Bessette D."/>
            <person name="Bloom T."/>
            <person name="Blye J."/>
            <person name="Boguslavskiy L."/>
            <person name="Bonnet C."/>
            <person name="Boukhgalter B."/>
            <person name="Bourzgui I."/>
            <person name="Brown A."/>
            <person name="Cahill P."/>
            <person name="Channer S."/>
            <person name="Cheshatsang Y."/>
            <person name="Chuda L."/>
            <person name="Citroen M."/>
            <person name="Collymore A."/>
            <person name="Cooke P."/>
            <person name="Costello M."/>
            <person name="D'Aco K."/>
            <person name="Daza R."/>
            <person name="De Haan G."/>
            <person name="DeGray S."/>
            <person name="DeMaso C."/>
            <person name="Dhargay N."/>
            <person name="Dooley K."/>
            <person name="Dooley E."/>
            <person name="Doricent M."/>
            <person name="Dorje P."/>
            <person name="Dorjee K."/>
            <person name="Dupes A."/>
            <person name="Elong R."/>
            <person name="Falk J."/>
            <person name="Farina A."/>
            <person name="Faro S."/>
            <person name="Ferguson D."/>
            <person name="Fisher S."/>
            <person name="Foley C.D."/>
            <person name="Franke A."/>
            <person name="Friedrich D."/>
            <person name="Gadbois L."/>
            <person name="Gearin G."/>
            <person name="Gearin C.R."/>
            <person name="Giannoukos G."/>
            <person name="Goode T."/>
            <person name="Graham J."/>
            <person name="Grandbois E."/>
            <person name="Grewal S."/>
            <person name="Gyaltsen K."/>
            <person name="Hafez N."/>
            <person name="Hagos B."/>
            <person name="Hall J."/>
            <person name="Henson C."/>
            <person name="Hollinger A."/>
            <person name="Honan T."/>
            <person name="Huard M.D."/>
            <person name="Hughes L."/>
            <person name="Hurhula B."/>
            <person name="Husby M.E."/>
            <person name="Kamat A."/>
            <person name="Kanga B."/>
            <person name="Kashin S."/>
            <person name="Khazanovich D."/>
            <person name="Kisner P."/>
            <person name="Lance K."/>
            <person name="Lara M."/>
            <person name="Lee W."/>
            <person name="Lennon N."/>
            <person name="Letendre F."/>
            <person name="LeVine R."/>
            <person name="Lipovsky A."/>
            <person name="Liu X."/>
            <person name="Liu J."/>
            <person name="Liu S."/>
            <person name="Lokyitsang T."/>
            <person name="Lokyitsang Y."/>
            <person name="Lubonja R."/>
            <person name="Lui A."/>
            <person name="MacDonald P."/>
            <person name="Magnisalis V."/>
            <person name="Maru K."/>
            <person name="Matthews C."/>
            <person name="McCusker W."/>
            <person name="McDonough S."/>
            <person name="Mehta T."/>
            <person name="Meldrim J."/>
            <person name="Meneus L."/>
            <person name="Mihai O."/>
            <person name="Mihalev A."/>
            <person name="Mihova T."/>
            <person name="Mittelman R."/>
            <person name="Mlenga V."/>
            <person name="Montmayeur A."/>
            <person name="Mulrain L."/>
            <person name="Navidi A."/>
            <person name="Naylor J."/>
            <person name="Negash T."/>
            <person name="Nguyen T."/>
            <person name="Nguyen N."/>
            <person name="Nicol R."/>
            <person name="Norbu C."/>
            <person name="Norbu N."/>
            <person name="Novod N."/>
            <person name="O'Neill B."/>
            <person name="Osman S."/>
            <person name="Markiewicz E."/>
            <person name="Oyono O.L."/>
            <person name="Patti C."/>
            <person name="Phunkhang P."/>
            <person name="Pierre F."/>
            <person name="Priest M."/>
            <person name="Raghuraman S."/>
            <person name="Rege F."/>
            <person name="Reyes R."/>
            <person name="Rise C."/>
            <person name="Rogov P."/>
            <person name="Ross K."/>
            <person name="Ryan E."/>
            <person name="Settipalli S."/>
            <person name="Shea T."/>
            <person name="Sherpa N."/>
            <person name="Shi L."/>
            <person name="Shih D."/>
            <person name="Sparrow T."/>
            <person name="Spaulding J."/>
            <person name="Stalker J."/>
            <person name="Stange-Thomann N."/>
            <person name="Stavropoulos S."/>
            <person name="Stone C."/>
            <person name="Strader C."/>
            <person name="Tesfaye S."/>
            <person name="Thomson T."/>
            <person name="Thoulutsang Y."/>
            <person name="Thoulutsang D."/>
            <person name="Topham K."/>
            <person name="Topping I."/>
            <person name="Tsamla T."/>
            <person name="Vassiliev H."/>
            <person name="Vo A."/>
            <person name="Wangchuk T."/>
            <person name="Wangdi T."/>
            <person name="Weiand M."/>
            <person name="Wilkinson J."/>
            <person name="Wilson A."/>
            <person name="Yadav S."/>
            <person name="Young G."/>
            <person name="Yu Q."/>
            <person name="Zembek L."/>
            <person name="Zhong D."/>
            <person name="Zimmer A."/>
            <person name="Zwirko Z."/>
            <person name="Jaffe D.B."/>
            <person name="Alvarez P."/>
            <person name="Brockman W."/>
            <person name="Butler J."/>
            <person name="Chin C."/>
            <person name="Gnerre S."/>
            <person name="Grabherr M."/>
            <person name="Kleber M."/>
            <person name="Mauceli E."/>
            <person name="MacCallum I."/>
        </authorList>
    </citation>
    <scope>NUCLEOTIDE SEQUENCE [LARGE SCALE GENOMIC DNA]</scope>
    <source>
        <strain evidence="4">Tucson 14024-0371.13</strain>
    </source>
</reference>
<dbReference type="PANTHER" id="PTHR21656">
    <property type="entry name" value="MALE-SPECIFIC LETHAL-1 PROTEIN"/>
    <property type="match status" value="1"/>
</dbReference>
<keyword evidence="4" id="KW-1185">Reference proteome</keyword>
<feature type="compositionally biased region" description="Polar residues" evidence="2">
    <location>
        <begin position="1109"/>
        <end position="1122"/>
    </location>
</feature>
<keyword evidence="1" id="KW-0175">Coiled coil</keyword>
<protein>
    <submittedName>
        <fullName evidence="3">Uncharacterized protein</fullName>
    </submittedName>
</protein>
<dbReference type="InterPro" id="IPR026711">
    <property type="entry name" value="Msl-1"/>
</dbReference>
<feature type="compositionally biased region" description="Low complexity" evidence="2">
    <location>
        <begin position="541"/>
        <end position="552"/>
    </location>
</feature>
<accession>B3M734</accession>
<sequence length="1122" mass="128118">MSCLYEPRVSGGDGGSGVEGNCRARSRNRNSDSTMDEFDKASTVAQADETDCISPGTLADLDPDPDTVADRTEKNDEFTHLCAFRHKVYDAIAALNDESFDKHMARLLMHYESAIREEFEVAQLSPPRCRKLARVLISLTDVIHTMAQGRTQRQEEAYRQRMCHIMGFYISCELCAAQEPVETEQCVINRISTCLKLYVEYGEGGAGAHREYVLRTLLAAPKLFNRASILSVLYSRLFRHWKMPSIMLQSELPDKLYIEYILIFYYWQRLEPDNAIKERIVDFADKFMRPSKSLAMSSMYANYLPKYTAQNAATRTILEYLRLSSCAGLHVASKVDNRLPQSDEVILSSDDEDSCPLWDSMGAAPAPTVNNHPPIFLQNLCQKARKMEPCKRATALFSGIDNSIEIVELRDSDDEVEMFSVNFNVPANVDGNTSNSNSNDANQITTILVEDDSMAVTRIYPSNLRTYERAVTLAPSPTYTIPRIVSSYSCRRDSLHLVSTTAPHLVDQGVQTATHQDEQDNERSDVDQIHARNRNFHFMTGRRTSFSSGSGSNTPLHHSRHSSSQNSHCSETSLTKKQVTFSPQHLGATASSAKAGALKKPAIKRYKTTTPADRLEALRQTTRRDHFQASAQMFAKLEAKKIKHTREYPPSQLTPATTNSSSGTPPRNGVSPQKQKVVLPTPPASTHSSNSPCQIQRASTDTLSSIDQEKLCSHTKDYDFSRQFPKVAIKNQVKFYNQLLSIQREKIRRHRLKTKANREMEAKIDYRKLKRQAEKQCRQLRKLNSKRRKELRQLEHNLTIIRNCAIDSYPIVRLKRCNLKSFELPADSNQKTQKRQENKQEETPKKENQLRNKERLLLEKKKKPEKAKKKKETKDKKKSKSEKAKKKKKHLKEKTKSLEEPLQVDKRDRLRTADKSKEINEKKNPEKAKKKKKPSKEKPKRLEKHIPTEDVEERRETAEEFQGDHRLEEQKSIETQKQLPQNRKRRKRRRAHSAWSHVKSRKKRHPQSVLMDHPIEELHEDSIPEIEPVAEEPEPVAEKVPSPIFEEQDQDMIPDVGNELEVPPAILEPGEEEEDETSRLLRPANDLDQVTSHVPVYLLNGESRDVSTPLPSSQLSASDGSN</sequence>
<feature type="compositionally biased region" description="Polar residues" evidence="2">
    <location>
        <begin position="684"/>
        <end position="700"/>
    </location>
</feature>
<dbReference type="InParanoid" id="B3M734"/>
<evidence type="ECO:0000256" key="2">
    <source>
        <dbReference type="SAM" id="MobiDB-lite"/>
    </source>
</evidence>
<organism evidence="3 4">
    <name type="scientific">Drosophila ananassae</name>
    <name type="common">Fruit fly</name>
    <dbReference type="NCBI Taxonomy" id="7217"/>
    <lineage>
        <taxon>Eukaryota</taxon>
        <taxon>Metazoa</taxon>
        <taxon>Ecdysozoa</taxon>
        <taxon>Arthropoda</taxon>
        <taxon>Hexapoda</taxon>
        <taxon>Insecta</taxon>
        <taxon>Pterygota</taxon>
        <taxon>Neoptera</taxon>
        <taxon>Endopterygota</taxon>
        <taxon>Diptera</taxon>
        <taxon>Brachycera</taxon>
        <taxon>Muscomorpha</taxon>
        <taxon>Ephydroidea</taxon>
        <taxon>Drosophilidae</taxon>
        <taxon>Drosophila</taxon>
        <taxon>Sophophora</taxon>
    </lineage>
</organism>
<dbReference type="HOGENOM" id="CLU_011588_0_0_1"/>